<proteinExistence type="predicted"/>
<reference evidence="1 2" key="1">
    <citation type="submission" date="2017-05" db="EMBL/GenBank/DDBJ databases">
        <title>Draft genome sequence of Elsinoe australis.</title>
        <authorList>
            <person name="Cheng Q."/>
        </authorList>
    </citation>
    <scope>NUCLEOTIDE SEQUENCE [LARGE SCALE GENOMIC DNA]</scope>
    <source>
        <strain evidence="1 2">NL1</strain>
    </source>
</reference>
<name>A0A2P8AI30_9PEZI</name>
<dbReference type="EMBL" id="NHZQ01000003">
    <property type="protein sequence ID" value="PSK60132.1"/>
    <property type="molecule type" value="Genomic_DNA"/>
</dbReference>
<protein>
    <submittedName>
        <fullName evidence="1">Uncharacterized protein</fullName>
    </submittedName>
</protein>
<gene>
    <name evidence="1" type="ORF">B9Z65_1030</name>
</gene>
<comment type="caution">
    <text evidence="1">The sequence shown here is derived from an EMBL/GenBank/DDBJ whole genome shotgun (WGS) entry which is preliminary data.</text>
</comment>
<accession>A0A2P8AI30</accession>
<dbReference type="OrthoDB" id="5394455at2759"/>
<evidence type="ECO:0000313" key="1">
    <source>
        <dbReference type="EMBL" id="PSK60132.1"/>
    </source>
</evidence>
<sequence>MRVAELLSDLTSLRACDPQAALALVSARPKPKDAIGEITSNATEKEDEDLKRARDLIELHSTVKTRHGNGVDDELLYARHEVRKVLDML</sequence>
<dbReference type="Proteomes" id="UP000243723">
    <property type="component" value="Unassembled WGS sequence"/>
</dbReference>
<keyword evidence="2" id="KW-1185">Reference proteome</keyword>
<evidence type="ECO:0000313" key="2">
    <source>
        <dbReference type="Proteomes" id="UP000243723"/>
    </source>
</evidence>
<dbReference type="AlphaFoldDB" id="A0A2P8AI30"/>
<organism evidence="1 2">
    <name type="scientific">Elsinoe australis</name>
    <dbReference type="NCBI Taxonomy" id="40998"/>
    <lineage>
        <taxon>Eukaryota</taxon>
        <taxon>Fungi</taxon>
        <taxon>Dikarya</taxon>
        <taxon>Ascomycota</taxon>
        <taxon>Pezizomycotina</taxon>
        <taxon>Dothideomycetes</taxon>
        <taxon>Dothideomycetidae</taxon>
        <taxon>Myriangiales</taxon>
        <taxon>Elsinoaceae</taxon>
        <taxon>Elsinoe</taxon>
    </lineage>
</organism>